<reference evidence="2" key="1">
    <citation type="submission" date="2013-07" db="EMBL/GenBank/DDBJ databases">
        <authorList>
            <person name="Geib S."/>
        </authorList>
    </citation>
    <scope>NUCLEOTIDE SEQUENCE</scope>
</reference>
<dbReference type="AlphaFoldDB" id="W8B1Z9"/>
<feature type="non-terminal residue" evidence="2">
    <location>
        <position position="1"/>
    </location>
</feature>
<sequence>TTKQTKAHKVKINIATNIKTTLSKCKQRFFVVNQAHKNISSNNTNNNNKSKSNTNFLQKNYESNVKKSKTDQPDYFMGTQTLVAATECQSVTSTPSAIKNTLSLLGNDAGISFAALDFLFIRNYDTEPWPVQRAR</sequence>
<reference evidence="2" key="2">
    <citation type="journal article" date="2014" name="BMC Genomics">
        <title>A genomic perspective to assessing quality of mass-reared SIT flies used in Mediterranean fruit fly (Ceratitis capitata) eradication in California.</title>
        <authorList>
            <person name="Calla B."/>
            <person name="Hall B."/>
            <person name="Hou S."/>
            <person name="Geib S.M."/>
        </authorList>
    </citation>
    <scope>NUCLEOTIDE SEQUENCE</scope>
</reference>
<proteinExistence type="evidence at transcript level"/>
<name>W8B1Z9_CERCA</name>
<organism evidence="2">
    <name type="scientific">Ceratitis capitata</name>
    <name type="common">Mediterranean fruit fly</name>
    <name type="synonym">Tephritis capitata</name>
    <dbReference type="NCBI Taxonomy" id="7213"/>
    <lineage>
        <taxon>Eukaryota</taxon>
        <taxon>Metazoa</taxon>
        <taxon>Ecdysozoa</taxon>
        <taxon>Arthropoda</taxon>
        <taxon>Hexapoda</taxon>
        <taxon>Insecta</taxon>
        <taxon>Pterygota</taxon>
        <taxon>Neoptera</taxon>
        <taxon>Endopterygota</taxon>
        <taxon>Diptera</taxon>
        <taxon>Brachycera</taxon>
        <taxon>Muscomorpha</taxon>
        <taxon>Tephritoidea</taxon>
        <taxon>Tephritidae</taxon>
        <taxon>Ceratitis</taxon>
        <taxon>Ceratitis</taxon>
    </lineage>
</organism>
<feature type="region of interest" description="Disordered" evidence="1">
    <location>
        <begin position="39"/>
        <end position="72"/>
    </location>
</feature>
<accession>W8B1Z9</accession>
<evidence type="ECO:0000313" key="2">
    <source>
        <dbReference type="EMBL" id="JAB95175.1"/>
    </source>
</evidence>
<protein>
    <submittedName>
        <fullName evidence="2">Uncharacterized protein</fullName>
    </submittedName>
</protein>
<feature type="compositionally biased region" description="Low complexity" evidence="1">
    <location>
        <begin position="39"/>
        <end position="55"/>
    </location>
</feature>
<dbReference type="EMBL" id="GAMC01011380">
    <property type="protein sequence ID" value="JAB95175.1"/>
    <property type="molecule type" value="mRNA"/>
</dbReference>
<evidence type="ECO:0000256" key="1">
    <source>
        <dbReference type="SAM" id="MobiDB-lite"/>
    </source>
</evidence>